<accession>A0A8H6VW66</accession>
<sequence length="188" mass="21044">MRISCLHAKRFSGDLTQTPSKSGKGSEDHVLACRALQPHCKHNNSNSPPHSLARLASQISNRFKQRLQFVPSQARTIEPRTVFEYSAEQPPQRAFAIRPLAHVFKMLYGFHAIGTQDSLVAREVDVVVDVGEEIVQRGQVRWHDAVTSRVAMVRSCQWTRPWAGSNLGQAAWWHSSCSCRSPPVSDST</sequence>
<protein>
    <submittedName>
        <fullName evidence="1">Uncharacterized protein</fullName>
    </submittedName>
</protein>
<comment type="caution">
    <text evidence="1">The sequence shown here is derived from an EMBL/GenBank/DDBJ whole genome shotgun (WGS) entry which is preliminary data.</text>
</comment>
<keyword evidence="2" id="KW-1185">Reference proteome</keyword>
<gene>
    <name evidence="1" type="ORF">HMN09_01303900</name>
</gene>
<dbReference type="EMBL" id="JACAZE010000026">
    <property type="protein sequence ID" value="KAF7290454.1"/>
    <property type="molecule type" value="Genomic_DNA"/>
</dbReference>
<reference evidence="1" key="1">
    <citation type="submission" date="2020-05" db="EMBL/GenBank/DDBJ databases">
        <title>Mycena genomes resolve the evolution of fungal bioluminescence.</title>
        <authorList>
            <person name="Tsai I.J."/>
        </authorList>
    </citation>
    <scope>NUCLEOTIDE SEQUENCE</scope>
    <source>
        <strain evidence="1">110903Hualien_Pintung</strain>
    </source>
</reference>
<dbReference type="Proteomes" id="UP000613580">
    <property type="component" value="Unassembled WGS sequence"/>
</dbReference>
<proteinExistence type="predicted"/>
<evidence type="ECO:0000313" key="1">
    <source>
        <dbReference type="EMBL" id="KAF7290454.1"/>
    </source>
</evidence>
<organism evidence="1 2">
    <name type="scientific">Mycena chlorophos</name>
    <name type="common">Agaric fungus</name>
    <name type="synonym">Agaricus chlorophos</name>
    <dbReference type="NCBI Taxonomy" id="658473"/>
    <lineage>
        <taxon>Eukaryota</taxon>
        <taxon>Fungi</taxon>
        <taxon>Dikarya</taxon>
        <taxon>Basidiomycota</taxon>
        <taxon>Agaricomycotina</taxon>
        <taxon>Agaricomycetes</taxon>
        <taxon>Agaricomycetidae</taxon>
        <taxon>Agaricales</taxon>
        <taxon>Marasmiineae</taxon>
        <taxon>Mycenaceae</taxon>
        <taxon>Mycena</taxon>
    </lineage>
</organism>
<dbReference type="AlphaFoldDB" id="A0A8H6VW66"/>
<evidence type="ECO:0000313" key="2">
    <source>
        <dbReference type="Proteomes" id="UP000613580"/>
    </source>
</evidence>
<name>A0A8H6VW66_MYCCL</name>